<keyword evidence="2" id="KW-1185">Reference proteome</keyword>
<dbReference type="Proteomes" id="UP000593562">
    <property type="component" value="Unassembled WGS sequence"/>
</dbReference>
<dbReference type="InParanoid" id="A0A7J7CUI0"/>
<reference evidence="1 2" key="1">
    <citation type="journal article" date="2020" name="Nat. Commun.">
        <title>Genome of Tripterygium wilfordii and identification of cytochrome P450 involved in triptolide biosynthesis.</title>
        <authorList>
            <person name="Tu L."/>
            <person name="Su P."/>
            <person name="Zhang Z."/>
            <person name="Gao L."/>
            <person name="Wang J."/>
            <person name="Hu T."/>
            <person name="Zhou J."/>
            <person name="Zhang Y."/>
            <person name="Zhao Y."/>
            <person name="Liu Y."/>
            <person name="Song Y."/>
            <person name="Tong Y."/>
            <person name="Lu Y."/>
            <person name="Yang J."/>
            <person name="Xu C."/>
            <person name="Jia M."/>
            <person name="Peters R.J."/>
            <person name="Huang L."/>
            <person name="Gao W."/>
        </authorList>
    </citation>
    <scope>NUCLEOTIDE SEQUENCE [LARGE SCALE GENOMIC DNA]</scope>
    <source>
        <strain evidence="2">cv. XIE 37</strain>
        <tissue evidence="1">Leaf</tissue>
    </source>
</reference>
<evidence type="ECO:0000313" key="2">
    <source>
        <dbReference type="Proteomes" id="UP000593562"/>
    </source>
</evidence>
<evidence type="ECO:0000313" key="1">
    <source>
        <dbReference type="EMBL" id="KAF5737757.1"/>
    </source>
</evidence>
<proteinExistence type="predicted"/>
<accession>A0A7J7CUI0</accession>
<sequence length="100" mass="11198">MAAIFLSWCSICPSAKGNPPSQIFFLEDGTRALYPTNNGSNEFHQNRIPSSRFAVFAATEGSRQSSKYDEKIPFWARPDSEEPPWAVGEGLKNTTSRWLV</sequence>
<dbReference type="EMBL" id="JAAARO010000013">
    <property type="protein sequence ID" value="KAF5737757.1"/>
    <property type="molecule type" value="Genomic_DNA"/>
</dbReference>
<protein>
    <submittedName>
        <fullName evidence="1">Uncharacterized protein</fullName>
    </submittedName>
</protein>
<name>A0A7J7CUI0_TRIWF</name>
<gene>
    <name evidence="1" type="ORF">HS088_TW13G00647</name>
</gene>
<organism evidence="1 2">
    <name type="scientific">Tripterygium wilfordii</name>
    <name type="common">Thunder God vine</name>
    <dbReference type="NCBI Taxonomy" id="458696"/>
    <lineage>
        <taxon>Eukaryota</taxon>
        <taxon>Viridiplantae</taxon>
        <taxon>Streptophyta</taxon>
        <taxon>Embryophyta</taxon>
        <taxon>Tracheophyta</taxon>
        <taxon>Spermatophyta</taxon>
        <taxon>Magnoliopsida</taxon>
        <taxon>eudicotyledons</taxon>
        <taxon>Gunneridae</taxon>
        <taxon>Pentapetalae</taxon>
        <taxon>rosids</taxon>
        <taxon>fabids</taxon>
        <taxon>Celastrales</taxon>
        <taxon>Celastraceae</taxon>
        <taxon>Tripterygium</taxon>
    </lineage>
</organism>
<dbReference type="AlphaFoldDB" id="A0A7J7CUI0"/>
<comment type="caution">
    <text evidence="1">The sequence shown here is derived from an EMBL/GenBank/DDBJ whole genome shotgun (WGS) entry which is preliminary data.</text>
</comment>